<gene>
    <name evidence="2" type="ORF">EpCFBP13511_17830</name>
    <name evidence="1" type="ORF">IFT93_17330</name>
</gene>
<protein>
    <recommendedName>
        <fullName evidence="5">OmpR/PhoB-type domain-containing protein</fullName>
    </recommendedName>
</protein>
<dbReference type="SUPFAM" id="SSF46894">
    <property type="entry name" value="C-terminal effector domain of the bipartite response regulators"/>
    <property type="match status" value="1"/>
</dbReference>
<evidence type="ECO:0000313" key="3">
    <source>
        <dbReference type="Proteomes" id="UP000306393"/>
    </source>
</evidence>
<accession>A0A4U3F2H4</accession>
<dbReference type="RefSeq" id="WP_137269731.1">
    <property type="nucleotide sequence ID" value="NZ_JACYNM010000015.1"/>
</dbReference>
<evidence type="ECO:0008006" key="5">
    <source>
        <dbReference type="Google" id="ProtNLM"/>
    </source>
</evidence>
<dbReference type="EMBL" id="QGAC01000018">
    <property type="protein sequence ID" value="TKJ86702.1"/>
    <property type="molecule type" value="Genomic_DNA"/>
</dbReference>
<dbReference type="GO" id="GO:0003677">
    <property type="term" value="F:DNA binding"/>
    <property type="evidence" value="ECO:0007669"/>
    <property type="project" value="InterPro"/>
</dbReference>
<evidence type="ECO:0000313" key="1">
    <source>
        <dbReference type="EMBL" id="MBD8108155.1"/>
    </source>
</evidence>
<reference evidence="2 3" key="1">
    <citation type="journal article" date="2019" name="Sci. Rep.">
        <title>Differences in resource use lead to coexistence of seed-transmitted microbial populations.</title>
        <authorList>
            <person name="Torres-Cortes G."/>
            <person name="Garcia B.J."/>
            <person name="Compant S."/>
            <person name="Rezki S."/>
            <person name="Jones P."/>
            <person name="Preveaux A."/>
            <person name="Briand M."/>
            <person name="Roulet A."/>
            <person name="Bouchez O."/>
            <person name="Jacobson D."/>
            <person name="Barret M."/>
        </authorList>
    </citation>
    <scope>NUCLEOTIDE SEQUENCE [LARGE SCALE GENOMIC DNA]</scope>
    <source>
        <strain evidence="2 3">CFBP13511</strain>
    </source>
</reference>
<proteinExistence type="predicted"/>
<dbReference type="GO" id="GO:0006355">
    <property type="term" value="P:regulation of DNA-templated transcription"/>
    <property type="evidence" value="ECO:0007669"/>
    <property type="project" value="InterPro"/>
</dbReference>
<dbReference type="Proteomes" id="UP000306393">
    <property type="component" value="Unassembled WGS sequence"/>
</dbReference>
<dbReference type="AlphaFoldDB" id="A0A4U3F2H4"/>
<evidence type="ECO:0000313" key="2">
    <source>
        <dbReference type="EMBL" id="TKJ86702.1"/>
    </source>
</evidence>
<sequence length="155" mass="18031">MNNCNDIFIFGDEQVFFPKFRKMLSLKPAARGTGRILQLRQTTARVLFVILKAGYKEYVTDDHILYEVWDKHGLSSSSQALYRSVNMINKKFTELSGKKDWVCIKRVYRRGYRIEDVKRLSDCHFCALFLNDVDKKRHENGSLKTCHSASSACPR</sequence>
<name>A0A4U3F2H4_9GAMM</name>
<dbReference type="Gene3D" id="1.10.10.10">
    <property type="entry name" value="Winged helix-like DNA-binding domain superfamily/Winged helix DNA-binding domain"/>
    <property type="match status" value="1"/>
</dbReference>
<dbReference type="InterPro" id="IPR036388">
    <property type="entry name" value="WH-like_DNA-bd_sf"/>
</dbReference>
<reference evidence="1 4" key="2">
    <citation type="journal article" date="2020" name="FEMS Microbiol. Ecol.">
        <title>Temporal dynamics of bacterial communities during seed development and maturation.</title>
        <authorList>
            <person name="Chesneau G."/>
            <person name="Torres-Cortes G."/>
            <person name="Briand M."/>
            <person name="Darrasse A."/>
            <person name="Preveaux A."/>
            <person name="Marais C."/>
            <person name="Jacques M.A."/>
            <person name="Shade A."/>
            <person name="Barret M."/>
        </authorList>
    </citation>
    <scope>NUCLEOTIDE SEQUENCE [LARGE SCALE GENOMIC DNA]</scope>
    <source>
        <strain evidence="1 4">CFBP13732</strain>
    </source>
</reference>
<organism evidence="2 3">
    <name type="scientific">Erwinia persicina</name>
    <dbReference type="NCBI Taxonomy" id="55211"/>
    <lineage>
        <taxon>Bacteria</taxon>
        <taxon>Pseudomonadati</taxon>
        <taxon>Pseudomonadota</taxon>
        <taxon>Gammaproteobacteria</taxon>
        <taxon>Enterobacterales</taxon>
        <taxon>Erwiniaceae</taxon>
        <taxon>Erwinia</taxon>
    </lineage>
</organism>
<keyword evidence="4" id="KW-1185">Reference proteome</keyword>
<comment type="caution">
    <text evidence="2">The sequence shown here is derived from an EMBL/GenBank/DDBJ whole genome shotgun (WGS) entry which is preliminary data.</text>
</comment>
<evidence type="ECO:0000313" key="4">
    <source>
        <dbReference type="Proteomes" id="UP000661012"/>
    </source>
</evidence>
<dbReference type="Proteomes" id="UP000661012">
    <property type="component" value="Unassembled WGS sequence"/>
</dbReference>
<dbReference type="OrthoDB" id="6485260at2"/>
<dbReference type="EMBL" id="JACYNN010000015">
    <property type="protein sequence ID" value="MBD8108155.1"/>
    <property type="molecule type" value="Genomic_DNA"/>
</dbReference>
<dbReference type="InterPro" id="IPR016032">
    <property type="entry name" value="Sig_transdc_resp-reg_C-effctor"/>
</dbReference>